<evidence type="ECO:0000313" key="2">
    <source>
        <dbReference type="Proteomes" id="UP000789920"/>
    </source>
</evidence>
<proteinExistence type="predicted"/>
<organism evidence="1 2">
    <name type="scientific">Racocetra persica</name>
    <dbReference type="NCBI Taxonomy" id="160502"/>
    <lineage>
        <taxon>Eukaryota</taxon>
        <taxon>Fungi</taxon>
        <taxon>Fungi incertae sedis</taxon>
        <taxon>Mucoromycota</taxon>
        <taxon>Glomeromycotina</taxon>
        <taxon>Glomeromycetes</taxon>
        <taxon>Diversisporales</taxon>
        <taxon>Gigasporaceae</taxon>
        <taxon>Racocetra</taxon>
    </lineage>
</organism>
<dbReference type="Proteomes" id="UP000789920">
    <property type="component" value="Unassembled WGS sequence"/>
</dbReference>
<name>A0ACA9N2K8_9GLOM</name>
<evidence type="ECO:0000313" key="1">
    <source>
        <dbReference type="EMBL" id="CAG8622405.1"/>
    </source>
</evidence>
<dbReference type="EMBL" id="CAJVQC010010957">
    <property type="protein sequence ID" value="CAG8622405.1"/>
    <property type="molecule type" value="Genomic_DNA"/>
</dbReference>
<keyword evidence="2" id="KW-1185">Reference proteome</keyword>
<protein>
    <submittedName>
        <fullName evidence="1">13194_t:CDS:1</fullName>
    </submittedName>
</protein>
<comment type="caution">
    <text evidence="1">The sequence shown here is derived from an EMBL/GenBank/DDBJ whole genome shotgun (WGS) entry which is preliminary data.</text>
</comment>
<gene>
    <name evidence="1" type="ORF">RPERSI_LOCUS6767</name>
</gene>
<reference evidence="1" key="1">
    <citation type="submission" date="2021-06" db="EMBL/GenBank/DDBJ databases">
        <authorList>
            <person name="Kallberg Y."/>
            <person name="Tangrot J."/>
            <person name="Rosling A."/>
        </authorList>
    </citation>
    <scope>NUCLEOTIDE SEQUENCE</scope>
    <source>
        <strain evidence="1">MA461A</strain>
    </source>
</reference>
<accession>A0ACA9N2K8</accession>
<sequence length="140" mass="16404">MDNDQSFDNIIGEVNISFEYEELYNFDENFLGVSWVWKYTHCDKITKIKYCDVCIDNDDGTSKRCLEAQLSVLSTTIPTPTTQQTIERVIQNHIENASPLPEQQQNCITYHLVAWIVKEMIPLNCINHDQFQDFCYEINK</sequence>